<sequence length="72" mass="7870">MSKFIVFALVIATVCLILVSAAPAPDAQILDAQTAINKIIAAYNRIPGRSIVHPWEVATLIDPNTFVPRSYY</sequence>
<dbReference type="Proteomes" id="UP000515160">
    <property type="component" value="Chromosome 3"/>
</dbReference>
<reference evidence="3" key="1">
    <citation type="submission" date="2025-08" db="UniProtKB">
        <authorList>
            <consortium name="RefSeq"/>
        </authorList>
    </citation>
    <scope>IDENTIFICATION</scope>
    <source>
        <strain evidence="3">15112-1751.03</strain>
        <tissue evidence="3">Whole Adult</tissue>
    </source>
</reference>
<protein>
    <submittedName>
        <fullName evidence="3">Uncharacterized protein LOC117566713</fullName>
    </submittedName>
</protein>
<name>A0A6P8WFF0_DROAB</name>
<feature type="signal peptide" evidence="1">
    <location>
        <begin position="1"/>
        <end position="21"/>
    </location>
</feature>
<feature type="chain" id="PRO_5027718157" evidence="1">
    <location>
        <begin position="22"/>
        <end position="72"/>
    </location>
</feature>
<gene>
    <name evidence="3" type="primary">LOC117566713</name>
</gene>
<evidence type="ECO:0000313" key="2">
    <source>
        <dbReference type="Proteomes" id="UP000515160"/>
    </source>
</evidence>
<accession>A0A6P8WFF0</accession>
<dbReference type="RefSeq" id="XP_034102149.1">
    <property type="nucleotide sequence ID" value="XM_034246258.2"/>
</dbReference>
<dbReference type="OrthoDB" id="7918794at2759"/>
<evidence type="ECO:0000313" key="3">
    <source>
        <dbReference type="RefSeq" id="XP_034102149.1"/>
    </source>
</evidence>
<proteinExistence type="predicted"/>
<keyword evidence="1" id="KW-0732">Signal</keyword>
<dbReference type="AlphaFoldDB" id="A0A6P8WFF0"/>
<dbReference type="GeneID" id="117566713"/>
<keyword evidence="2" id="KW-1185">Reference proteome</keyword>
<organism evidence="2 3">
    <name type="scientific">Drosophila albomicans</name>
    <name type="common">Fruit fly</name>
    <dbReference type="NCBI Taxonomy" id="7291"/>
    <lineage>
        <taxon>Eukaryota</taxon>
        <taxon>Metazoa</taxon>
        <taxon>Ecdysozoa</taxon>
        <taxon>Arthropoda</taxon>
        <taxon>Hexapoda</taxon>
        <taxon>Insecta</taxon>
        <taxon>Pterygota</taxon>
        <taxon>Neoptera</taxon>
        <taxon>Endopterygota</taxon>
        <taxon>Diptera</taxon>
        <taxon>Brachycera</taxon>
        <taxon>Muscomorpha</taxon>
        <taxon>Ephydroidea</taxon>
        <taxon>Drosophilidae</taxon>
        <taxon>Drosophila</taxon>
    </lineage>
</organism>
<evidence type="ECO:0000256" key="1">
    <source>
        <dbReference type="SAM" id="SignalP"/>
    </source>
</evidence>